<feature type="compositionally biased region" description="Low complexity" evidence="1">
    <location>
        <begin position="91"/>
        <end position="114"/>
    </location>
</feature>
<keyword evidence="3" id="KW-1185">Reference proteome</keyword>
<organism evidence="2 3">
    <name type="scientific">Linnemannia gamsii</name>
    <dbReference type="NCBI Taxonomy" id="64522"/>
    <lineage>
        <taxon>Eukaryota</taxon>
        <taxon>Fungi</taxon>
        <taxon>Fungi incertae sedis</taxon>
        <taxon>Mucoromycota</taxon>
        <taxon>Mortierellomycotina</taxon>
        <taxon>Mortierellomycetes</taxon>
        <taxon>Mortierellales</taxon>
        <taxon>Mortierellaceae</taxon>
        <taxon>Linnemannia</taxon>
    </lineage>
</organism>
<evidence type="ECO:0000313" key="3">
    <source>
        <dbReference type="Proteomes" id="UP000823405"/>
    </source>
</evidence>
<dbReference type="AlphaFoldDB" id="A0A9P6QWT9"/>
<evidence type="ECO:0000256" key="1">
    <source>
        <dbReference type="SAM" id="MobiDB-lite"/>
    </source>
</evidence>
<dbReference type="EMBL" id="JAAAIN010001595">
    <property type="protein sequence ID" value="KAG0301695.1"/>
    <property type="molecule type" value="Genomic_DNA"/>
</dbReference>
<comment type="caution">
    <text evidence="2">The sequence shown here is derived from an EMBL/GenBank/DDBJ whole genome shotgun (WGS) entry which is preliminary data.</text>
</comment>
<name>A0A9P6QWT9_9FUNG</name>
<feature type="non-terminal residue" evidence="2">
    <location>
        <position position="338"/>
    </location>
</feature>
<sequence>AESSGRTTARTCSVSSPSLSTASSSLRNRKRSVTNGGSTSATTETSREDLTSRKELAFEDRNHPSLAQTRASETEIERSELGSSTLGRMRSGASCSLLTGASSSDSSKNISDSIMDTGGNDSSVSASNGNPSHPTREPDFSDPTLNLEYYLTLNQPAKWTVDDMDLVQKFRKFRAENLCDFSLARDGVADLSVGSKFRKSLAPDVGRTATKLGLVGELHANWPSLTGILSCVFAKNHYDDVAEAITDESMKDPVARYIIGAIIMTGVETQYLEVLISGVLERKNLETDDLMEAKQSGQYADGVAIWGGSQIFISEASTIRSPKTEKLRRDEFKSLLWQ</sequence>
<dbReference type="Proteomes" id="UP000823405">
    <property type="component" value="Unassembled WGS sequence"/>
</dbReference>
<accession>A0A9P6QWT9</accession>
<protein>
    <submittedName>
        <fullName evidence="2">Uncharacterized protein</fullName>
    </submittedName>
</protein>
<feature type="compositionally biased region" description="Polar residues" evidence="1">
    <location>
        <begin position="119"/>
        <end position="133"/>
    </location>
</feature>
<feature type="compositionally biased region" description="Low complexity" evidence="1">
    <location>
        <begin position="13"/>
        <end position="25"/>
    </location>
</feature>
<dbReference type="OrthoDB" id="15001at2759"/>
<feature type="region of interest" description="Disordered" evidence="1">
    <location>
        <begin position="1"/>
        <end position="141"/>
    </location>
</feature>
<reference evidence="2" key="1">
    <citation type="journal article" date="2020" name="Fungal Divers.">
        <title>Resolving the Mortierellaceae phylogeny through synthesis of multi-gene phylogenetics and phylogenomics.</title>
        <authorList>
            <person name="Vandepol N."/>
            <person name="Liber J."/>
            <person name="Desiro A."/>
            <person name="Na H."/>
            <person name="Kennedy M."/>
            <person name="Barry K."/>
            <person name="Grigoriev I.V."/>
            <person name="Miller A.N."/>
            <person name="O'Donnell K."/>
            <person name="Stajich J.E."/>
            <person name="Bonito G."/>
        </authorList>
    </citation>
    <scope>NUCLEOTIDE SEQUENCE</scope>
    <source>
        <strain evidence="2">NVP60</strain>
    </source>
</reference>
<feature type="compositionally biased region" description="Basic and acidic residues" evidence="1">
    <location>
        <begin position="45"/>
        <end position="63"/>
    </location>
</feature>
<proteinExistence type="predicted"/>
<feature type="compositionally biased region" description="Polar residues" evidence="1">
    <location>
        <begin position="1"/>
        <end position="12"/>
    </location>
</feature>
<evidence type="ECO:0000313" key="2">
    <source>
        <dbReference type="EMBL" id="KAG0301695.1"/>
    </source>
</evidence>
<feature type="compositionally biased region" description="Polar residues" evidence="1">
    <location>
        <begin position="33"/>
        <end position="44"/>
    </location>
</feature>
<gene>
    <name evidence="2" type="ORF">BGZ97_002658</name>
</gene>